<dbReference type="Pfam" id="PF07228">
    <property type="entry name" value="SpoIIE"/>
    <property type="match status" value="1"/>
</dbReference>
<feature type="transmembrane region" description="Helical" evidence="3">
    <location>
        <begin position="60"/>
        <end position="81"/>
    </location>
</feature>
<feature type="transmembrane region" description="Helical" evidence="3">
    <location>
        <begin position="158"/>
        <end position="178"/>
    </location>
</feature>
<dbReference type="EMBL" id="CP003345">
    <property type="protein sequence ID" value="AFM03325.1"/>
    <property type="molecule type" value="Genomic_DNA"/>
</dbReference>
<feature type="domain" description="PPM-type phosphatase" evidence="4">
    <location>
        <begin position="324"/>
        <end position="522"/>
    </location>
</feature>
<dbReference type="KEGG" id="fli:Fleli_0868"/>
<gene>
    <name evidence="5" type="ordered locus">Fleli_0868</name>
</gene>
<dbReference type="AlphaFoldDB" id="I4AH90"/>
<dbReference type="PANTHER" id="PTHR43156:SF9">
    <property type="entry name" value="HAMP DOMAIN-CONTAINING PROTEIN"/>
    <property type="match status" value="1"/>
</dbReference>
<feature type="transmembrane region" description="Helical" evidence="3">
    <location>
        <begin position="132"/>
        <end position="151"/>
    </location>
</feature>
<reference evidence="6" key="1">
    <citation type="submission" date="2012-06" db="EMBL/GenBank/DDBJ databases">
        <title>The complete genome of Flexibacter litoralis DSM 6794.</title>
        <authorList>
            <person name="Lucas S."/>
            <person name="Copeland A."/>
            <person name="Lapidus A."/>
            <person name="Glavina del Rio T."/>
            <person name="Dalin E."/>
            <person name="Tice H."/>
            <person name="Bruce D."/>
            <person name="Goodwin L."/>
            <person name="Pitluck S."/>
            <person name="Peters L."/>
            <person name="Ovchinnikova G."/>
            <person name="Lu M."/>
            <person name="Kyrpides N."/>
            <person name="Mavromatis K."/>
            <person name="Ivanova N."/>
            <person name="Brettin T."/>
            <person name="Detter J.C."/>
            <person name="Han C."/>
            <person name="Larimer F."/>
            <person name="Land M."/>
            <person name="Hauser L."/>
            <person name="Markowitz V."/>
            <person name="Cheng J.-F."/>
            <person name="Hugenholtz P."/>
            <person name="Woyke T."/>
            <person name="Wu D."/>
            <person name="Spring S."/>
            <person name="Lang E."/>
            <person name="Kopitz M."/>
            <person name="Brambilla E."/>
            <person name="Klenk H.-P."/>
            <person name="Eisen J.A."/>
        </authorList>
    </citation>
    <scope>NUCLEOTIDE SEQUENCE [LARGE SCALE GENOMIC DNA]</scope>
    <source>
        <strain evidence="6">ATCC 23117 / DSM 6794 / NBRC 15988 / NCIMB 1366 / Sio-4</strain>
    </source>
</reference>
<feature type="transmembrane region" description="Helical" evidence="3">
    <location>
        <begin position="38"/>
        <end position="54"/>
    </location>
</feature>
<evidence type="ECO:0000256" key="3">
    <source>
        <dbReference type="SAM" id="Phobius"/>
    </source>
</evidence>
<keyword evidence="1" id="KW-0378">Hydrolase</keyword>
<dbReference type="InterPro" id="IPR036457">
    <property type="entry name" value="PPM-type-like_dom_sf"/>
</dbReference>
<protein>
    <submittedName>
        <fullName evidence="5">Serine phosphatase RsbU, regulator of sigma subunit</fullName>
    </submittedName>
</protein>
<dbReference type="InterPro" id="IPR001932">
    <property type="entry name" value="PPM-type_phosphatase-like_dom"/>
</dbReference>
<dbReference type="Proteomes" id="UP000006054">
    <property type="component" value="Chromosome"/>
</dbReference>
<feature type="transmembrane region" description="Helical" evidence="3">
    <location>
        <begin position="93"/>
        <end position="126"/>
    </location>
</feature>
<keyword evidence="6" id="KW-1185">Reference proteome</keyword>
<dbReference type="OrthoDB" id="9763484at2"/>
<dbReference type="GO" id="GO:0016791">
    <property type="term" value="F:phosphatase activity"/>
    <property type="evidence" value="ECO:0007669"/>
    <property type="project" value="TreeGrafter"/>
</dbReference>
<dbReference type="eggNOG" id="COG2208">
    <property type="taxonomic scope" value="Bacteria"/>
</dbReference>
<evidence type="ECO:0000256" key="1">
    <source>
        <dbReference type="ARBA" id="ARBA00022801"/>
    </source>
</evidence>
<feature type="coiled-coil region" evidence="2">
    <location>
        <begin position="222"/>
        <end position="252"/>
    </location>
</feature>
<name>I4AH90_BERLS</name>
<accession>I4AH90</accession>
<proteinExistence type="predicted"/>
<feature type="transmembrane region" description="Helical" evidence="3">
    <location>
        <begin position="184"/>
        <end position="204"/>
    </location>
</feature>
<organism evidence="5 6">
    <name type="scientific">Bernardetia litoralis (strain ATCC 23117 / DSM 6794 / NBRC 15988 / NCIMB 1366 / Fx l1 / Sio-4)</name>
    <name type="common">Flexibacter litoralis</name>
    <dbReference type="NCBI Taxonomy" id="880071"/>
    <lineage>
        <taxon>Bacteria</taxon>
        <taxon>Pseudomonadati</taxon>
        <taxon>Bacteroidota</taxon>
        <taxon>Cytophagia</taxon>
        <taxon>Cytophagales</taxon>
        <taxon>Bernardetiaceae</taxon>
        <taxon>Bernardetia</taxon>
    </lineage>
</organism>
<dbReference type="Gene3D" id="3.60.40.10">
    <property type="entry name" value="PPM-type phosphatase domain"/>
    <property type="match status" value="1"/>
</dbReference>
<dbReference type="HOGENOM" id="CLU_516546_0_0_10"/>
<dbReference type="InterPro" id="IPR052016">
    <property type="entry name" value="Bact_Sigma-Reg"/>
</dbReference>
<keyword evidence="3" id="KW-1133">Transmembrane helix</keyword>
<keyword evidence="3" id="KW-0472">Membrane</keyword>
<evidence type="ECO:0000313" key="5">
    <source>
        <dbReference type="EMBL" id="AFM03325.1"/>
    </source>
</evidence>
<keyword evidence="2" id="KW-0175">Coiled coil</keyword>
<dbReference type="STRING" id="880071.Fleli_0868"/>
<evidence type="ECO:0000259" key="4">
    <source>
        <dbReference type="Pfam" id="PF07228"/>
    </source>
</evidence>
<evidence type="ECO:0000256" key="2">
    <source>
        <dbReference type="SAM" id="Coils"/>
    </source>
</evidence>
<dbReference type="PANTHER" id="PTHR43156">
    <property type="entry name" value="STAGE II SPORULATION PROTEIN E-RELATED"/>
    <property type="match status" value="1"/>
</dbReference>
<dbReference type="RefSeq" id="WP_014796783.1">
    <property type="nucleotide sequence ID" value="NC_018018.1"/>
</dbReference>
<sequence>MPQSPLINPDFTFQKEEFSEHLNLEKYLVKVQARADKISDKFVIIFFIIGVLLAPIYQTWFFSLITGGSALLIYLLARFVLNNKFQARMLISAVYAVFMLQFIGQMHGMAETHFFFFVNAALLIIYQDWRIMLPYAILTVGHHSILAILQVTYGMDNLAYYFISYSGITITGETVAYVTVFQLVFHFTIISIMTVICGWWAVIFRQNSIFLMKNQIEVQVKNEQLITSDEELRQNIEELEAIQNKLNSVNNEMTYSMMDLENKNRVIEEKNLHITASINYAKRIQEAMLPKINRIEASLPNSFVFFKPKDIVSGDFYYYHEIDNKIIIAAIDCTGHGVPGAFMSLIGNELLNSILDKNIYTPADILTNLNQKIDKALNQTELSSRSTSDGMDAAICLIDFEANKLEYAGAKNPLVYVQNNEMNIIKADRASVGGNLTKKQKKQFTNHSISFDVPTSFYIYSDGFQDQFGGEEGRKFNIDKFRDALLNISTYPFSQQQEVLETIFENWRGNNKQIDDVLVIGFELTPS</sequence>
<evidence type="ECO:0000313" key="6">
    <source>
        <dbReference type="Proteomes" id="UP000006054"/>
    </source>
</evidence>
<keyword evidence="3" id="KW-0812">Transmembrane</keyword>